<keyword evidence="4" id="KW-1185">Reference proteome</keyword>
<dbReference type="RefSeq" id="WP_091471326.1">
    <property type="nucleotide sequence ID" value="NZ_FNFX01000002.1"/>
</dbReference>
<evidence type="ECO:0008006" key="5">
    <source>
        <dbReference type="Google" id="ProtNLM"/>
    </source>
</evidence>
<feature type="region of interest" description="Disordered" evidence="1">
    <location>
        <begin position="44"/>
        <end position="70"/>
    </location>
</feature>
<evidence type="ECO:0000313" key="3">
    <source>
        <dbReference type="EMBL" id="SDK42203.1"/>
    </source>
</evidence>
<feature type="chain" id="PRO_5011603540" description="PsiF repeat-containing protein" evidence="2">
    <location>
        <begin position="21"/>
        <end position="70"/>
    </location>
</feature>
<proteinExistence type="predicted"/>
<evidence type="ECO:0000256" key="2">
    <source>
        <dbReference type="SAM" id="SignalP"/>
    </source>
</evidence>
<dbReference type="AlphaFoldDB" id="A0A1G9BS50"/>
<organism evidence="3 4">
    <name type="scientific">Methylophilus rhizosphaerae</name>
    <dbReference type="NCBI Taxonomy" id="492660"/>
    <lineage>
        <taxon>Bacteria</taxon>
        <taxon>Pseudomonadati</taxon>
        <taxon>Pseudomonadota</taxon>
        <taxon>Betaproteobacteria</taxon>
        <taxon>Nitrosomonadales</taxon>
        <taxon>Methylophilaceae</taxon>
        <taxon>Methylophilus</taxon>
    </lineage>
</organism>
<feature type="signal peptide" evidence="2">
    <location>
        <begin position="1"/>
        <end position="20"/>
    </location>
</feature>
<evidence type="ECO:0000256" key="1">
    <source>
        <dbReference type="SAM" id="MobiDB-lite"/>
    </source>
</evidence>
<evidence type="ECO:0000313" key="4">
    <source>
        <dbReference type="Proteomes" id="UP000198629"/>
    </source>
</evidence>
<dbReference type="Proteomes" id="UP000198629">
    <property type="component" value="Unassembled WGS sequence"/>
</dbReference>
<gene>
    <name evidence="3" type="ORF">SAMN05192566_1313</name>
</gene>
<reference evidence="4" key="1">
    <citation type="submission" date="2016-10" db="EMBL/GenBank/DDBJ databases">
        <authorList>
            <person name="Varghese N."/>
            <person name="Submissions S."/>
        </authorList>
    </citation>
    <scope>NUCLEOTIDE SEQUENCE [LARGE SCALE GENOMIC DNA]</scope>
    <source>
        <strain evidence="4">CBMB127</strain>
    </source>
</reference>
<keyword evidence="2" id="KW-0732">Signal</keyword>
<protein>
    <recommendedName>
        <fullName evidence="5">PsiF repeat-containing protein</fullName>
    </recommendedName>
</protein>
<sequence length="70" mass="7287">MNIKQLAALATTIIATSAFAGTPPEKKCSAGTCSKKEVSAEKKDASCSKKDASEQKESSCSKKEASCSKK</sequence>
<accession>A0A1G9BS50</accession>
<name>A0A1G9BS50_9PROT</name>
<dbReference type="EMBL" id="FNFX01000002">
    <property type="protein sequence ID" value="SDK42203.1"/>
    <property type="molecule type" value="Genomic_DNA"/>
</dbReference>
<dbReference type="STRING" id="492660.SAMN05192566_1313"/>